<gene>
    <name evidence="4" type="ORF">HYN56_14240</name>
</gene>
<comment type="similarity">
    <text evidence="2">Belongs to the Nudix hydrolase family.</text>
</comment>
<evidence type="ECO:0000313" key="5">
    <source>
        <dbReference type="Proteomes" id="UP000245250"/>
    </source>
</evidence>
<name>A0A2S1YMP1_9FLAO</name>
<dbReference type="PANTHER" id="PTHR43736:SF1">
    <property type="entry name" value="DIHYDRONEOPTERIN TRIPHOSPHATE DIPHOSPHATASE"/>
    <property type="match status" value="1"/>
</dbReference>
<dbReference type="InterPro" id="IPR000086">
    <property type="entry name" value="NUDIX_hydrolase_dom"/>
</dbReference>
<dbReference type="Proteomes" id="UP000245250">
    <property type="component" value="Chromosome"/>
</dbReference>
<dbReference type="PRINTS" id="PR00502">
    <property type="entry name" value="NUDIXFAMILY"/>
</dbReference>
<evidence type="ECO:0000256" key="2">
    <source>
        <dbReference type="RuleBase" id="RU003476"/>
    </source>
</evidence>
<sequence length="212" mass="24794">MYKVFVNDKPLFLTNEISKETDFQLFLLESIDIEQLIIKIFQNKIQKAILYHPDESEIMKTLKAKIPVNKAGGGFVYNKKGEVLFIFRNGKWDLPKGGIEKGEDIETTAMREVEEETGVNQLRITNKLQKTYHIFKRNGKYKLKITHWFEMFSDFEGTPHGQLEEGIEKVAWLNPEQIKEALKNSYENIKLLFEEDKSVPVDFKTKKENLES</sequence>
<organism evidence="4 5">
    <name type="scientific">Flavobacterium crocinum</name>
    <dbReference type="NCBI Taxonomy" id="2183896"/>
    <lineage>
        <taxon>Bacteria</taxon>
        <taxon>Pseudomonadati</taxon>
        <taxon>Bacteroidota</taxon>
        <taxon>Flavobacteriia</taxon>
        <taxon>Flavobacteriales</taxon>
        <taxon>Flavobacteriaceae</taxon>
        <taxon>Flavobacterium</taxon>
    </lineage>
</organism>
<dbReference type="Gene3D" id="3.90.79.10">
    <property type="entry name" value="Nucleoside Triphosphate Pyrophosphohydrolase"/>
    <property type="match status" value="1"/>
</dbReference>
<dbReference type="Pfam" id="PF00293">
    <property type="entry name" value="NUDIX"/>
    <property type="match status" value="1"/>
</dbReference>
<dbReference type="CDD" id="cd03673">
    <property type="entry name" value="NUDIX_Ap6A_hydrolase"/>
    <property type="match status" value="1"/>
</dbReference>
<dbReference type="EMBL" id="CP029255">
    <property type="protein sequence ID" value="AWK05331.1"/>
    <property type="molecule type" value="Genomic_DNA"/>
</dbReference>
<feature type="domain" description="Nudix hydrolase" evidence="3">
    <location>
        <begin position="67"/>
        <end position="195"/>
    </location>
</feature>
<dbReference type="InterPro" id="IPR020084">
    <property type="entry name" value="NUDIX_hydrolase_CS"/>
</dbReference>
<dbReference type="PANTHER" id="PTHR43736">
    <property type="entry name" value="ADP-RIBOSE PYROPHOSPHATASE"/>
    <property type="match status" value="1"/>
</dbReference>
<keyword evidence="1 2" id="KW-0378">Hydrolase</keyword>
<reference evidence="4 5" key="1">
    <citation type="submission" date="2018-05" db="EMBL/GenBank/DDBJ databases">
        <title>Genome sequencing of Flavobacterium sp. HYN0056.</title>
        <authorList>
            <person name="Yi H."/>
            <person name="Baek C."/>
        </authorList>
    </citation>
    <scope>NUCLEOTIDE SEQUENCE [LARGE SCALE GENOMIC DNA]</scope>
    <source>
        <strain evidence="4 5">HYN0056</strain>
    </source>
</reference>
<dbReference type="PROSITE" id="PS51462">
    <property type="entry name" value="NUDIX"/>
    <property type="match status" value="1"/>
</dbReference>
<dbReference type="PROSITE" id="PS00893">
    <property type="entry name" value="NUDIX_BOX"/>
    <property type="match status" value="1"/>
</dbReference>
<dbReference type="RefSeq" id="WP_109192786.1">
    <property type="nucleotide sequence ID" value="NZ_CP029255.1"/>
</dbReference>
<dbReference type="GO" id="GO:0016787">
    <property type="term" value="F:hydrolase activity"/>
    <property type="evidence" value="ECO:0007669"/>
    <property type="project" value="UniProtKB-KW"/>
</dbReference>
<evidence type="ECO:0000256" key="1">
    <source>
        <dbReference type="ARBA" id="ARBA00022801"/>
    </source>
</evidence>
<dbReference type="KEGG" id="fcr:HYN56_14240"/>
<proteinExistence type="inferred from homology"/>
<keyword evidence="5" id="KW-1185">Reference proteome</keyword>
<dbReference type="InterPro" id="IPR020476">
    <property type="entry name" value="Nudix_hydrolase"/>
</dbReference>
<accession>A0A2S1YMP1</accession>
<dbReference type="SUPFAM" id="SSF55811">
    <property type="entry name" value="Nudix"/>
    <property type="match status" value="1"/>
</dbReference>
<dbReference type="InterPro" id="IPR015797">
    <property type="entry name" value="NUDIX_hydrolase-like_dom_sf"/>
</dbReference>
<dbReference type="OrthoDB" id="9816289at2"/>
<evidence type="ECO:0000313" key="4">
    <source>
        <dbReference type="EMBL" id="AWK05331.1"/>
    </source>
</evidence>
<protein>
    <submittedName>
        <fullName evidence="4">NUDIX hydrolase</fullName>
    </submittedName>
</protein>
<dbReference type="AlphaFoldDB" id="A0A2S1YMP1"/>
<evidence type="ECO:0000259" key="3">
    <source>
        <dbReference type="PROSITE" id="PS51462"/>
    </source>
</evidence>